<reference evidence="3" key="1">
    <citation type="submission" date="2024-02" db="EMBL/GenBank/DDBJ databases">
        <title>Tomenella chthoni gen. nov. sp. nov., a member of the family Jonesiaceae isolated from bat guano.</title>
        <authorList>
            <person name="Miller S.L."/>
            <person name="King J."/>
            <person name="Sankaranarayanan K."/>
            <person name="Lawson P.A."/>
        </authorList>
    </citation>
    <scope>NUCLEOTIDE SEQUENCE</scope>
    <source>
        <strain evidence="3">BS-20</strain>
    </source>
</reference>
<dbReference type="GO" id="GO:0016020">
    <property type="term" value="C:membrane"/>
    <property type="evidence" value="ECO:0007669"/>
    <property type="project" value="InterPro"/>
</dbReference>
<gene>
    <name evidence="3" type="ORF">V5R04_05270</name>
</gene>
<dbReference type="AlphaFoldDB" id="A0AAU7DYR6"/>
<evidence type="ECO:0000256" key="1">
    <source>
        <dbReference type="SAM" id="Coils"/>
    </source>
</evidence>
<dbReference type="GO" id="GO:0055070">
    <property type="term" value="P:copper ion homeostasis"/>
    <property type="evidence" value="ECO:0007669"/>
    <property type="project" value="InterPro"/>
</dbReference>
<dbReference type="Pfam" id="PF11382">
    <property type="entry name" value="MctB"/>
    <property type="match status" value="1"/>
</dbReference>
<feature type="compositionally biased region" description="Low complexity" evidence="2">
    <location>
        <begin position="337"/>
        <end position="355"/>
    </location>
</feature>
<evidence type="ECO:0000256" key="2">
    <source>
        <dbReference type="SAM" id="MobiDB-lite"/>
    </source>
</evidence>
<proteinExistence type="predicted"/>
<feature type="coiled-coil region" evidence="1">
    <location>
        <begin position="34"/>
        <end position="61"/>
    </location>
</feature>
<sequence length="355" mass="36808">MIDFRYHIVSLISVFLALAVGIILGAGPLKETIGNQLTGQVEQLRAEKESMREELDAQTAARQDVEDYVSAASKRVVQDTLTDRRIAVVQTSDVPDALFEQVKEQLTNAGATVTARVSLSNAWTDPAQADARQSYASSLTEFLPENQQELPAEKALAAALIVAIAEHAETDADALSQNAALALDILDAADLVNLVSYSAVPVDAVVIIDASHQPGAEVDKDQENENAEALAAASSLLMNVADAAARQTSGVVVAATDVVDNDLVSTIRANASAVKIVATVSDLGSPSGLLNAPLALAAAIGNKVGHFGFESSATALVPALVVLPEVDRTIELPETPPAEGDAAADGAAADATDQE</sequence>
<keyword evidence="1" id="KW-0175">Coiled coil</keyword>
<protein>
    <submittedName>
        <fullName evidence="3">Copper transporter</fullName>
    </submittedName>
</protein>
<feature type="region of interest" description="Disordered" evidence="2">
    <location>
        <begin position="332"/>
        <end position="355"/>
    </location>
</feature>
<dbReference type="InterPro" id="IPR021522">
    <property type="entry name" value="MctB"/>
</dbReference>
<dbReference type="EMBL" id="CP146203">
    <property type="protein sequence ID" value="XBH22631.1"/>
    <property type="molecule type" value="Genomic_DNA"/>
</dbReference>
<organism evidence="3">
    <name type="scientific">Jonesiaceae bacterium BS-20</name>
    <dbReference type="NCBI Taxonomy" id="3120821"/>
    <lineage>
        <taxon>Bacteria</taxon>
        <taxon>Bacillati</taxon>
        <taxon>Actinomycetota</taxon>
        <taxon>Actinomycetes</taxon>
        <taxon>Micrococcales</taxon>
        <taxon>Jonesiaceae</taxon>
    </lineage>
</organism>
<name>A0AAU7DYR6_9MICO</name>
<accession>A0AAU7DYR6</accession>
<evidence type="ECO:0000313" key="3">
    <source>
        <dbReference type="EMBL" id="XBH22631.1"/>
    </source>
</evidence>